<evidence type="ECO:0000256" key="6">
    <source>
        <dbReference type="ARBA" id="ARBA00023186"/>
    </source>
</evidence>
<name>C5LD04_PERM5</name>
<dbReference type="PROSITE" id="PS00750">
    <property type="entry name" value="TCP1_1"/>
    <property type="match status" value="1"/>
</dbReference>
<dbReference type="GeneID" id="9041375"/>
<keyword evidence="3" id="KW-0963">Cytoplasm</keyword>
<dbReference type="GO" id="GO:0051082">
    <property type="term" value="F:unfolded protein binding"/>
    <property type="evidence" value="ECO:0007669"/>
    <property type="project" value="InterPro"/>
</dbReference>
<keyword evidence="10" id="KW-1185">Reference proteome</keyword>
<evidence type="ECO:0000256" key="8">
    <source>
        <dbReference type="RuleBase" id="RU004187"/>
    </source>
</evidence>
<dbReference type="GO" id="GO:0016887">
    <property type="term" value="F:ATP hydrolysis activity"/>
    <property type="evidence" value="ECO:0007669"/>
    <property type="project" value="InterPro"/>
</dbReference>
<evidence type="ECO:0000256" key="4">
    <source>
        <dbReference type="ARBA" id="ARBA00022741"/>
    </source>
</evidence>
<organism evidence="10">
    <name type="scientific">Perkinsus marinus (strain ATCC 50983 / TXsc)</name>
    <dbReference type="NCBI Taxonomy" id="423536"/>
    <lineage>
        <taxon>Eukaryota</taxon>
        <taxon>Sar</taxon>
        <taxon>Alveolata</taxon>
        <taxon>Perkinsozoa</taxon>
        <taxon>Perkinsea</taxon>
        <taxon>Perkinsida</taxon>
        <taxon>Perkinsidae</taxon>
        <taxon>Perkinsus</taxon>
    </lineage>
</organism>
<dbReference type="InterPro" id="IPR027413">
    <property type="entry name" value="GROEL-like_equatorial_sf"/>
</dbReference>
<proteinExistence type="inferred from homology"/>
<dbReference type="Gene3D" id="3.50.7.10">
    <property type="entry name" value="GroEL"/>
    <property type="match status" value="1"/>
</dbReference>
<keyword evidence="5 8" id="KW-0067">ATP-binding</keyword>
<dbReference type="InterPro" id="IPR012721">
    <property type="entry name" value="Chap_CCT_theta"/>
</dbReference>
<dbReference type="EMBL" id="GG680950">
    <property type="protein sequence ID" value="EER05348.1"/>
    <property type="molecule type" value="Genomic_DNA"/>
</dbReference>
<keyword evidence="6 8" id="KW-0143">Chaperone</keyword>
<evidence type="ECO:0000256" key="1">
    <source>
        <dbReference type="ARBA" id="ARBA00004496"/>
    </source>
</evidence>
<dbReference type="NCBIfam" id="TIGR02346">
    <property type="entry name" value="chap_CCT_theta"/>
    <property type="match status" value="1"/>
</dbReference>
<reference evidence="9 10" key="1">
    <citation type="submission" date="2008-07" db="EMBL/GenBank/DDBJ databases">
        <authorList>
            <person name="El-Sayed N."/>
            <person name="Caler E."/>
            <person name="Inman J."/>
            <person name="Amedeo P."/>
            <person name="Hass B."/>
            <person name="Wortman J."/>
        </authorList>
    </citation>
    <scope>NUCLEOTIDE SEQUENCE [LARGE SCALE GENOMIC DNA]</scope>
    <source>
        <strain evidence="10">ATCC 50983 / TXsc</strain>
    </source>
</reference>
<dbReference type="RefSeq" id="XP_002773532.1">
    <property type="nucleotide sequence ID" value="XM_002773486.1"/>
</dbReference>
<evidence type="ECO:0000313" key="10">
    <source>
        <dbReference type="Proteomes" id="UP000007800"/>
    </source>
</evidence>
<evidence type="ECO:0000256" key="7">
    <source>
        <dbReference type="ARBA" id="ARBA00029602"/>
    </source>
</evidence>
<evidence type="ECO:0000256" key="3">
    <source>
        <dbReference type="ARBA" id="ARBA00022490"/>
    </source>
</evidence>
<comment type="similarity">
    <text evidence="2 8">Belongs to the TCP-1 chaperonin family.</text>
</comment>
<dbReference type="Pfam" id="PF00118">
    <property type="entry name" value="Cpn60_TCP1"/>
    <property type="match status" value="1"/>
</dbReference>
<dbReference type="InParanoid" id="C5LD04"/>
<evidence type="ECO:0000256" key="5">
    <source>
        <dbReference type="ARBA" id="ARBA00022840"/>
    </source>
</evidence>
<dbReference type="GO" id="GO:0140662">
    <property type="term" value="F:ATP-dependent protein folding chaperone"/>
    <property type="evidence" value="ECO:0007669"/>
    <property type="project" value="InterPro"/>
</dbReference>
<accession>C5LD04</accession>
<dbReference type="InterPro" id="IPR027410">
    <property type="entry name" value="TCP-1-like_intermed_sf"/>
</dbReference>
<dbReference type="FunCoup" id="C5LD04">
    <property type="interactions" value="959"/>
</dbReference>
<dbReference type="InterPro" id="IPR002423">
    <property type="entry name" value="Cpn60/GroEL/TCP-1"/>
</dbReference>
<comment type="subcellular location">
    <subcellularLocation>
        <location evidence="1">Cytoplasm</location>
    </subcellularLocation>
</comment>
<dbReference type="Gene3D" id="3.30.260.10">
    <property type="entry name" value="TCP-1-like chaperonin intermediate domain"/>
    <property type="match status" value="1"/>
</dbReference>
<dbReference type="SUPFAM" id="SSF52029">
    <property type="entry name" value="GroEL apical domain-like"/>
    <property type="match status" value="1"/>
</dbReference>
<dbReference type="GO" id="GO:0005737">
    <property type="term" value="C:cytoplasm"/>
    <property type="evidence" value="ECO:0007669"/>
    <property type="project" value="UniProtKB-SubCell"/>
</dbReference>
<dbReference type="CDD" id="cd03341">
    <property type="entry name" value="TCP1_theta"/>
    <property type="match status" value="1"/>
</dbReference>
<dbReference type="GO" id="GO:0005524">
    <property type="term" value="F:ATP binding"/>
    <property type="evidence" value="ECO:0007669"/>
    <property type="project" value="UniProtKB-KW"/>
</dbReference>
<keyword evidence="4 8" id="KW-0547">Nucleotide-binding</keyword>
<dbReference type="Gene3D" id="1.10.560.10">
    <property type="entry name" value="GroEL-like equatorial domain"/>
    <property type="match status" value="1"/>
</dbReference>
<protein>
    <recommendedName>
        <fullName evidence="7">CCT-theta</fullName>
    </recommendedName>
</protein>
<dbReference type="SUPFAM" id="SSF48592">
    <property type="entry name" value="GroEL equatorial domain-like"/>
    <property type="match status" value="1"/>
</dbReference>
<gene>
    <name evidence="9" type="ORF">Pmar_PMAR029512</name>
</gene>
<dbReference type="InterPro" id="IPR017998">
    <property type="entry name" value="Chaperone_TCP-1"/>
</dbReference>
<dbReference type="InterPro" id="IPR002194">
    <property type="entry name" value="Chaperonin_TCP-1_CS"/>
</dbReference>
<dbReference type="InterPro" id="IPR027409">
    <property type="entry name" value="GroEL-like_apical_dom_sf"/>
</dbReference>
<dbReference type="AlphaFoldDB" id="C5LD04"/>
<dbReference type="PANTHER" id="PTHR11353">
    <property type="entry name" value="CHAPERONIN"/>
    <property type="match status" value="1"/>
</dbReference>
<dbReference type="FunFam" id="3.50.7.10:FF:000008">
    <property type="entry name" value="T-complex protein 1 subunit theta"/>
    <property type="match status" value="1"/>
</dbReference>
<dbReference type="SUPFAM" id="SSF54849">
    <property type="entry name" value="GroEL-intermediate domain like"/>
    <property type="match status" value="1"/>
</dbReference>
<dbReference type="Proteomes" id="UP000007800">
    <property type="component" value="Unassembled WGS sequence"/>
</dbReference>
<sequence length="556" mass="59965">MFKGPVGIQSLLKDGTQSYAGVDEALLKNMEASKYVSEITRTSLGPCGTNKLIVNHINKHFVTSDTATMLKELDIYHPAAKLVVMAVQAQEQECGDATNLVSILIGELLENAEQLLKQGIHASDIIRGYEMAGDRVVKYLNDNDDLVAYTLGDVRSVDQISTAIKSVLGAKQYGLEDTLTRLVASACCSVMPEDPKKFDIDNIRVAKLPGCGNIHNSYVVDGMVTTRDTMGIEKHKKNCKVAVYGCGLEMTGTETQGTVLLESGKQLMDFAKGEEKKMEEFVLSLVDAGVEAVIVGGSIQDIALHFLNKHHILAIKCTSKFEMRRLCRTLGATGIVRLGAPLPDELGYAESIDVEEISSAKVTVVRAADSKVSTIVLRGATGNFLDEVERAIDDAVNVVRCCAVKGQREFVVGGGGCEISLSLDVAEFGQECSGLEQYAVLKFAESFEVVANIIAENAGLNAMDAVTKLKAAHASGKNRMCVDVDAPNRRASPICDAVSKSILDNRGIKSWAIRLAIDAVLTILRIQHIIVAKQAGGPQTKVIPLSRKRLHALFDV</sequence>
<evidence type="ECO:0000256" key="2">
    <source>
        <dbReference type="ARBA" id="ARBA00008020"/>
    </source>
</evidence>
<evidence type="ECO:0000313" key="9">
    <source>
        <dbReference type="EMBL" id="EER05348.1"/>
    </source>
</evidence>
<dbReference type="OMA" id="WGLKYAV"/>
<dbReference type="OrthoDB" id="1748577at2759"/>
<dbReference type="PRINTS" id="PR00304">
    <property type="entry name" value="TCOMPLEXTCP1"/>
</dbReference>